<evidence type="ECO:0000256" key="1">
    <source>
        <dbReference type="SAM" id="MobiDB-lite"/>
    </source>
</evidence>
<dbReference type="GO" id="GO:0015074">
    <property type="term" value="P:DNA integration"/>
    <property type="evidence" value="ECO:0007669"/>
    <property type="project" value="InterPro"/>
</dbReference>
<dbReference type="Gene3D" id="3.30.70.270">
    <property type="match status" value="1"/>
</dbReference>
<dbReference type="RefSeq" id="XP_026063123.1">
    <property type="nucleotide sequence ID" value="XM_026207338.1"/>
</dbReference>
<gene>
    <name evidence="4" type="primary">LOC113046525</name>
</gene>
<dbReference type="InterPro" id="IPR012337">
    <property type="entry name" value="RNaseH-like_sf"/>
</dbReference>
<dbReference type="SUPFAM" id="SSF53098">
    <property type="entry name" value="Ribonuclease H-like"/>
    <property type="match status" value="1"/>
</dbReference>
<proteinExistence type="predicted"/>
<dbReference type="Pfam" id="PF03564">
    <property type="entry name" value="DUF1759"/>
    <property type="match status" value="1"/>
</dbReference>
<dbReference type="InterPro" id="IPR041588">
    <property type="entry name" value="Integrase_H2C2"/>
</dbReference>
<feature type="domain" description="Integrase catalytic" evidence="2">
    <location>
        <begin position="1443"/>
        <end position="1629"/>
    </location>
</feature>
<dbReference type="Pfam" id="PF18701">
    <property type="entry name" value="DUF5641"/>
    <property type="match status" value="1"/>
</dbReference>
<feature type="region of interest" description="Disordered" evidence="1">
    <location>
        <begin position="93"/>
        <end position="112"/>
    </location>
</feature>
<dbReference type="Pfam" id="PF05380">
    <property type="entry name" value="Peptidase_A17"/>
    <property type="match status" value="1"/>
</dbReference>
<evidence type="ECO:0000313" key="4">
    <source>
        <dbReference type="RefSeq" id="XP_026063123.1"/>
    </source>
</evidence>
<dbReference type="SUPFAM" id="SSF56672">
    <property type="entry name" value="DNA/RNA polymerases"/>
    <property type="match status" value="1"/>
</dbReference>
<dbReference type="KEGG" id="caua:113046525"/>
<protein>
    <submittedName>
        <fullName evidence="4">Uncharacterized protein LOC113046525</fullName>
    </submittedName>
</protein>
<dbReference type="PANTHER" id="PTHR47331">
    <property type="entry name" value="PHD-TYPE DOMAIN-CONTAINING PROTEIN"/>
    <property type="match status" value="1"/>
</dbReference>
<dbReference type="InterPro" id="IPR043502">
    <property type="entry name" value="DNA/RNA_pol_sf"/>
</dbReference>
<evidence type="ECO:0000313" key="3">
    <source>
        <dbReference type="Proteomes" id="UP000515129"/>
    </source>
</evidence>
<accession>A0A6P6JTU7</accession>
<dbReference type="InterPro" id="IPR005312">
    <property type="entry name" value="DUF1759"/>
</dbReference>
<dbReference type="InterPro" id="IPR008042">
    <property type="entry name" value="Retrotrans_Pao"/>
</dbReference>
<dbReference type="OrthoDB" id="5989988at2759"/>
<evidence type="ECO:0000259" key="2">
    <source>
        <dbReference type="PROSITE" id="PS50994"/>
    </source>
</evidence>
<dbReference type="InterPro" id="IPR043128">
    <property type="entry name" value="Rev_trsase/Diguanyl_cyclase"/>
</dbReference>
<sequence length="1751" mass="199852">MAERLERLIRKRRAVRASTTRLLQDIETEVDKEDPVIERLRELLALLSEKGETLLELDVGIEEGTDTDDLENEIADVEDYKERVITAKSRAHRVIQRNRESSRPSSTEPSLHRQTVKLPKLIINKFNGEISQWQDFWNQFETAIHKNDALSKTEKFNYLKTYLTGAASKAIAGLMLTDSNYDHAIELLQNRFGRKDLLVNAHMTKLLNLCPVKKSNDVTALRQLYDECEVHIRSLESLGVASEAYGSLLCPVLLQMIPDDITLQYSRQRGASDEWKVSEVMEFLQKEILSRERTMQLIKPSNSRDSQSYQKPVKRQDTSFEMKHRKHNMPSAAVLQTTSQRIQNCLFCDSAAHKTELCPETDIAARKDKLMKMGRCFVCLGPKHIARFCKTKMCCNVCGSRHHSAVCERRETRNSDTDDNKDNVVSSFASHSVKIQPAKQNNTVLLQTVRACAEGPGGCRNIRCLLDGGSQRSFISENTVRALKLPVIKQETVTLHTFGSTAPVTAKRNTVKLTLQNIWKKEQKIEIEALETPQVCTAVMKIPGEHIQAELERKGLQLADHTDDGTYDTELSMLIGADYYWRIVSGRVERITDALVAIESIFGWSVQGPVKMSSVADSACMQVQVTEDTLVSERLKAFWEIESLGITMKQTDSPEDEEALHKFEKTTLYKDGRYEVELPWRPDKPELPDNYRIARKRFEGLKRKLQSDVVMCHRYNEVVNDYLEQGIVEDAVEEESSPTTVKYYMPHHAVLREDKVTTKLRVVFDASSHDTDSPSLNDCLLTGPNLNPDLLSILIKFRLHAIAFTADIKKAFLQISLAEKDRDAVRFLWLDALPHEVRGEKLRVLRMTRVVFGVSPSPFLLAATVRKHLKKYEAQLPEVVKIIKESLYVDDFISSASDVENAFSITANAKQIMSTASMDLCKWTTNCPELKEKWKMMMNELAPETETPGAVLKVLGLVWRTEKDDFVFDLTALLDAVAKRENTKRSVLKLSARIFDPIGFLTPFTVRVKCLFQEMWIRGLGWDEELPTDLAKEWQSWCSELPQIHHIVIPRWYGIKSEHKHDAQQLHVFCDASEKAYSTVAYLLREADDGTKSTCLVASKSRVAPLKKMSLPRLELMGAVIGARLGNNLLKPLNMELQQVHLWTDSMIVLQWIRSPAYRWKQFVSNRVAEIQSLTNPAMWFHCKGKANPADLPTRGQTVANLKESGLWWKGPPFLTTPNLSEESDEDQSVEDVTNELKQVQQISVQLSSSSDQSETEPVLDLPKYSKLKRVLRVTAWIKRFVHNTSSNSRRRGELTAEEMFEAEKYWTKVTQVCSFSHEISLMKAGKTLNSDSKIRDLKPFLDADELLCVGGRLQQSDFSYREKHPWILPSKGRYCELLVQYNHEVTMHSGLRDTLVQIRSRHWILRGRQLVKGILSKCTVCKRFKAKPAQQDTAPLPRDRIIESPPFAVTGIDFAGPLYVKNDHVLCKAYVALFTCAVTRAVHLELVSSQSTESFLLALKRFVSRRGLCKVIYSDNAKTFKRANQDLSELWHAIKDPQLLEYFSGKGISWRFIVERAAWWGGFWERLVRSVKTCLRKVLGRASLTFEEMTTLLTEVEATLNSRPLTFVHNEADEPQPLTPAHFLVGERLTSLPPKPFPADHDHTTVSKEEMTRRWGYKNRLMTNLWNRWRKDYLLDLKSAHSCSTQKPTVLKTGDIVLIGDANMPRQTWKLGKIEELFPGRDGKVRSCAVRTSTGTVLRRPVQLLYALEI</sequence>
<reference evidence="4" key="1">
    <citation type="submission" date="2025-08" db="UniProtKB">
        <authorList>
            <consortium name="RefSeq"/>
        </authorList>
    </citation>
    <scope>IDENTIFICATION</scope>
    <source>
        <strain evidence="4">Wakin</strain>
        <tissue evidence="4">Muscle</tissue>
    </source>
</reference>
<dbReference type="Gene3D" id="3.30.420.10">
    <property type="entry name" value="Ribonuclease H-like superfamily/Ribonuclease H"/>
    <property type="match status" value="1"/>
</dbReference>
<dbReference type="Gene3D" id="3.10.10.10">
    <property type="entry name" value="HIV Type 1 Reverse Transcriptase, subunit A, domain 1"/>
    <property type="match status" value="1"/>
</dbReference>
<dbReference type="CDD" id="cd01644">
    <property type="entry name" value="RT_pepA17"/>
    <property type="match status" value="1"/>
</dbReference>
<dbReference type="Proteomes" id="UP000515129">
    <property type="component" value="Chromosome 28"/>
</dbReference>
<dbReference type="GO" id="GO:0003676">
    <property type="term" value="F:nucleic acid binding"/>
    <property type="evidence" value="ECO:0007669"/>
    <property type="project" value="InterPro"/>
</dbReference>
<keyword evidence="3" id="KW-1185">Reference proteome</keyword>
<dbReference type="Pfam" id="PF17921">
    <property type="entry name" value="Integrase_H2C2"/>
    <property type="match status" value="1"/>
</dbReference>
<dbReference type="InterPro" id="IPR040676">
    <property type="entry name" value="DUF5641"/>
</dbReference>
<organism evidence="3 4">
    <name type="scientific">Carassius auratus</name>
    <name type="common">Goldfish</name>
    <dbReference type="NCBI Taxonomy" id="7957"/>
    <lineage>
        <taxon>Eukaryota</taxon>
        <taxon>Metazoa</taxon>
        <taxon>Chordata</taxon>
        <taxon>Craniata</taxon>
        <taxon>Vertebrata</taxon>
        <taxon>Euteleostomi</taxon>
        <taxon>Actinopterygii</taxon>
        <taxon>Neopterygii</taxon>
        <taxon>Teleostei</taxon>
        <taxon>Ostariophysi</taxon>
        <taxon>Cypriniformes</taxon>
        <taxon>Cyprinidae</taxon>
        <taxon>Cyprininae</taxon>
        <taxon>Carassius</taxon>
    </lineage>
</organism>
<dbReference type="GeneID" id="113046525"/>
<dbReference type="PANTHER" id="PTHR47331:SF5">
    <property type="entry name" value="RIBONUCLEASE H"/>
    <property type="match status" value="1"/>
</dbReference>
<dbReference type="PROSITE" id="PS50994">
    <property type="entry name" value="INTEGRASE"/>
    <property type="match status" value="1"/>
</dbReference>
<dbReference type="InterPro" id="IPR036397">
    <property type="entry name" value="RNaseH_sf"/>
</dbReference>
<dbReference type="InterPro" id="IPR001584">
    <property type="entry name" value="Integrase_cat-core"/>
</dbReference>
<name>A0A6P6JTU7_CARAU</name>